<protein>
    <submittedName>
        <fullName evidence="2">Uncharacterized protein</fullName>
    </submittedName>
</protein>
<dbReference type="EMBL" id="GIBP01010574">
    <property type="protein sequence ID" value="NDV39543.1"/>
    <property type="molecule type" value="Transcribed_RNA"/>
</dbReference>
<dbReference type="AlphaFoldDB" id="A0A6B2LRB3"/>
<organism evidence="2">
    <name type="scientific">Arcella intermedia</name>
    <dbReference type="NCBI Taxonomy" id="1963864"/>
    <lineage>
        <taxon>Eukaryota</taxon>
        <taxon>Amoebozoa</taxon>
        <taxon>Tubulinea</taxon>
        <taxon>Elardia</taxon>
        <taxon>Arcellinida</taxon>
        <taxon>Sphaerothecina</taxon>
        <taxon>Arcellidae</taxon>
        <taxon>Arcella</taxon>
    </lineage>
</organism>
<accession>A0A6B2LRB3</accession>
<proteinExistence type="predicted"/>
<sequence>MKSSENQSTPPPPPPPPPRPPPPPPSSNSSAPSRKCPPGTGTASWPSSHKAKNGSSRGGPRDGRALRRYSPRHKASSSTTMTRKSLRPSTNGMSKSSRSASLRGTLIGLLC</sequence>
<feature type="compositionally biased region" description="Pro residues" evidence="1">
    <location>
        <begin position="9"/>
        <end position="26"/>
    </location>
</feature>
<evidence type="ECO:0000256" key="1">
    <source>
        <dbReference type="SAM" id="MobiDB-lite"/>
    </source>
</evidence>
<name>A0A6B2LRB3_9EUKA</name>
<feature type="compositionally biased region" description="Polar residues" evidence="1">
    <location>
        <begin position="76"/>
        <end position="102"/>
    </location>
</feature>
<reference evidence="2" key="1">
    <citation type="journal article" date="2020" name="J. Eukaryot. Microbiol.">
        <title>De novo Sequencing, Assembly and Annotation of the Transcriptome for the Free-Living Testate Amoeba Arcella intermedia.</title>
        <authorList>
            <person name="Ribeiro G.M."/>
            <person name="Porfirio-Sousa A.L."/>
            <person name="Maurer-Alcala X.X."/>
            <person name="Katz L.A."/>
            <person name="Lahr D.J.G."/>
        </authorList>
    </citation>
    <scope>NUCLEOTIDE SEQUENCE</scope>
</reference>
<feature type="compositionally biased region" description="Basic residues" evidence="1">
    <location>
        <begin position="66"/>
        <end position="75"/>
    </location>
</feature>
<feature type="region of interest" description="Disordered" evidence="1">
    <location>
        <begin position="1"/>
        <end position="111"/>
    </location>
</feature>
<evidence type="ECO:0000313" key="2">
    <source>
        <dbReference type="EMBL" id="NDV39543.1"/>
    </source>
</evidence>